<evidence type="ECO:0000313" key="2">
    <source>
        <dbReference type="EMBL" id="ODV82749.1"/>
    </source>
</evidence>
<sequence>MESKGVCLDSKIPLNLLITLSTSNFISLLISSAFISVFETVSGIVYNVDEIICVSDISSRSLHDELSVSAGL</sequence>
<keyword evidence="1" id="KW-1133">Transmembrane helix</keyword>
<keyword evidence="3" id="KW-1185">Reference proteome</keyword>
<protein>
    <submittedName>
        <fullName evidence="2">Uncharacterized protein</fullName>
    </submittedName>
</protein>
<dbReference type="EMBL" id="KV453875">
    <property type="protein sequence ID" value="ODV82749.1"/>
    <property type="molecule type" value="Genomic_DNA"/>
</dbReference>
<gene>
    <name evidence="2" type="ORF">CANARDRAFT_30600</name>
</gene>
<organism evidence="2 3">
    <name type="scientific">[Candida] arabinofermentans NRRL YB-2248</name>
    <dbReference type="NCBI Taxonomy" id="983967"/>
    <lineage>
        <taxon>Eukaryota</taxon>
        <taxon>Fungi</taxon>
        <taxon>Dikarya</taxon>
        <taxon>Ascomycota</taxon>
        <taxon>Saccharomycotina</taxon>
        <taxon>Pichiomycetes</taxon>
        <taxon>Pichiales</taxon>
        <taxon>Pichiaceae</taxon>
        <taxon>Ogataea</taxon>
        <taxon>Ogataea/Candida clade</taxon>
    </lineage>
</organism>
<reference evidence="3" key="1">
    <citation type="submission" date="2016-04" db="EMBL/GenBank/DDBJ databases">
        <title>Comparative genomics of biotechnologically important yeasts.</title>
        <authorList>
            <consortium name="DOE Joint Genome Institute"/>
            <person name="Riley R."/>
            <person name="Haridas S."/>
            <person name="Wolfe K.H."/>
            <person name="Lopes M.R."/>
            <person name="Hittinger C.T."/>
            <person name="Goker M."/>
            <person name="Salamov A."/>
            <person name="Wisecaver J."/>
            <person name="Long T.M."/>
            <person name="Aerts A.L."/>
            <person name="Barry K."/>
            <person name="Choi C."/>
            <person name="Clum A."/>
            <person name="Coughlan A.Y."/>
            <person name="Deshpande S."/>
            <person name="Douglass A.P."/>
            <person name="Hanson S.J."/>
            <person name="Klenk H.-P."/>
            <person name="Labutti K."/>
            <person name="Lapidus A."/>
            <person name="Lindquist E."/>
            <person name="Lipzen A."/>
            <person name="Meier-Kolthoff J.P."/>
            <person name="Ohm R.A."/>
            <person name="Otillar R.P."/>
            <person name="Pangilinan J."/>
            <person name="Peng Y."/>
            <person name="Rokas A."/>
            <person name="Rosa C.A."/>
            <person name="Scheuner C."/>
            <person name="Sibirny A.A."/>
            <person name="Slot J.C."/>
            <person name="Stielow J.B."/>
            <person name="Sun H."/>
            <person name="Kurtzman C.P."/>
            <person name="Blackwell M."/>
            <person name="Grigoriev I.V."/>
            <person name="Jeffries T.W."/>
        </authorList>
    </citation>
    <scope>NUCLEOTIDE SEQUENCE [LARGE SCALE GENOMIC DNA]</scope>
    <source>
        <strain evidence="3">NRRL YB-2248</strain>
    </source>
</reference>
<evidence type="ECO:0000256" key="1">
    <source>
        <dbReference type="SAM" id="Phobius"/>
    </source>
</evidence>
<accession>A0A1E4STC4</accession>
<keyword evidence="1" id="KW-0812">Transmembrane</keyword>
<dbReference type="AlphaFoldDB" id="A0A1E4STC4"/>
<feature type="transmembrane region" description="Helical" evidence="1">
    <location>
        <begin position="12"/>
        <end position="38"/>
    </location>
</feature>
<dbReference type="Proteomes" id="UP000094801">
    <property type="component" value="Unassembled WGS sequence"/>
</dbReference>
<name>A0A1E4STC4_9ASCO</name>
<proteinExistence type="predicted"/>
<evidence type="ECO:0000313" key="3">
    <source>
        <dbReference type="Proteomes" id="UP000094801"/>
    </source>
</evidence>
<keyword evidence="1" id="KW-0472">Membrane</keyword>